<geneLocation type="plasmid" evidence="1 2">
    <name>pMNOD02</name>
</geneLocation>
<proteinExistence type="predicted"/>
<protein>
    <submittedName>
        <fullName evidence="1">Uncharacterized protein</fullName>
    </submittedName>
</protein>
<accession>B8IX76</accession>
<gene>
    <name evidence="1" type="ordered locus">Mnod_8134</name>
</gene>
<evidence type="ECO:0000313" key="2">
    <source>
        <dbReference type="Proteomes" id="UP000008207"/>
    </source>
</evidence>
<dbReference type="AlphaFoldDB" id="B8IX76"/>
<organism evidence="1 2">
    <name type="scientific">Methylobacterium nodulans (strain LMG 21967 / CNCM I-2342 / ORS 2060)</name>
    <dbReference type="NCBI Taxonomy" id="460265"/>
    <lineage>
        <taxon>Bacteria</taxon>
        <taxon>Pseudomonadati</taxon>
        <taxon>Pseudomonadota</taxon>
        <taxon>Alphaproteobacteria</taxon>
        <taxon>Hyphomicrobiales</taxon>
        <taxon>Methylobacteriaceae</taxon>
        <taxon>Methylobacterium</taxon>
    </lineage>
</organism>
<keyword evidence="2" id="KW-1185">Reference proteome</keyword>
<name>B8IX76_METNO</name>
<sequence length="64" mass="7133">MSDSPTLDVPSPTVLEWSLGLASLSPGQVPCLSFRPEEWVKTLLNCRWFVNDFGPEADRLGWAL</sequence>
<dbReference type="Proteomes" id="UP000008207">
    <property type="component" value="Plasmid pMNOD02"/>
</dbReference>
<reference evidence="2" key="1">
    <citation type="submission" date="2009-01" db="EMBL/GenBank/DDBJ databases">
        <title>Complete sequence of plasmid 2 of Methylobacterium nodulans ORS 2060.</title>
        <authorList>
            <consortium name="US DOE Joint Genome Institute"/>
            <person name="Lucas S."/>
            <person name="Copeland A."/>
            <person name="Lapidus A."/>
            <person name="Glavina del Rio T."/>
            <person name="Dalin E."/>
            <person name="Tice H."/>
            <person name="Bruce D."/>
            <person name="Goodwin L."/>
            <person name="Pitluck S."/>
            <person name="Sims D."/>
            <person name="Brettin T."/>
            <person name="Detter J.C."/>
            <person name="Han C."/>
            <person name="Larimer F."/>
            <person name="Land M."/>
            <person name="Hauser L."/>
            <person name="Kyrpides N."/>
            <person name="Ivanova N."/>
            <person name="Marx C.J."/>
            <person name="Richardson P."/>
        </authorList>
    </citation>
    <scope>NUCLEOTIDE SEQUENCE [LARGE SCALE GENOMIC DNA]</scope>
    <source>
        <strain evidence="2">LMG 21967 / CNCM I-2342 / ORS 2060</strain>
        <plasmid evidence="2">Plasmid pMNOD02</plasmid>
    </source>
</reference>
<evidence type="ECO:0000313" key="1">
    <source>
        <dbReference type="EMBL" id="ACL63117.1"/>
    </source>
</evidence>
<dbReference type="KEGG" id="mno:Mnod_8134"/>
<dbReference type="HOGENOM" id="CLU_149984_1_0_5"/>
<dbReference type="EMBL" id="CP001351">
    <property type="protein sequence ID" value="ACL63117.1"/>
    <property type="molecule type" value="Genomic_DNA"/>
</dbReference>
<dbReference type="RefSeq" id="WP_012631318.1">
    <property type="nucleotide sequence ID" value="NC_011887.1"/>
</dbReference>
<keyword evidence="1" id="KW-0614">Plasmid</keyword>